<evidence type="ECO:0000256" key="8">
    <source>
        <dbReference type="SAM" id="MobiDB-lite"/>
    </source>
</evidence>
<feature type="DNA-binding region" description="Homeobox" evidence="6">
    <location>
        <begin position="113"/>
        <end position="172"/>
    </location>
</feature>
<dbReference type="Pfam" id="PF00046">
    <property type="entry name" value="Homeodomain"/>
    <property type="match status" value="1"/>
</dbReference>
<evidence type="ECO:0000256" key="1">
    <source>
        <dbReference type="ARBA" id="ARBA00004123"/>
    </source>
</evidence>
<dbReference type="Gene3D" id="1.10.10.60">
    <property type="entry name" value="Homeodomain-like"/>
    <property type="match status" value="1"/>
</dbReference>
<dbReference type="EMBL" id="HBUE01095632">
    <property type="protein sequence ID" value="CAG6483233.1"/>
    <property type="molecule type" value="Transcribed_RNA"/>
</dbReference>
<keyword evidence="3 6" id="KW-0238">DNA-binding</keyword>
<dbReference type="AlphaFoldDB" id="A0A8D8BWP7"/>
<dbReference type="GO" id="GO:0000981">
    <property type="term" value="F:DNA-binding transcription factor activity, RNA polymerase II-specific"/>
    <property type="evidence" value="ECO:0007669"/>
    <property type="project" value="InterPro"/>
</dbReference>
<evidence type="ECO:0000259" key="9">
    <source>
        <dbReference type="PROSITE" id="PS50071"/>
    </source>
</evidence>
<sequence>MPISLFYPDGLYTPESNLHISGNSQYADRSDCGSKNETVFPSCCEENITNSDQNAKCSATKNTENFKRFSVDNILQIADLSSGKKSTDSIPCESQTDLNSAFSSDPEVSNKKLRRNRTTFTTNQLSALEQIFERTHYPDAFLREEIANKVGLSEARVQVWFQNRRAKFRRNERSIPNSGQMTHYDTIGSDKQNKTVGKMRNVGTDFTNPYPFNLQNLSAMLSSTARIGNLNYGETLTDIAQYSYNSSNYPNYQLQSFKY</sequence>
<dbReference type="InterPro" id="IPR017970">
    <property type="entry name" value="Homeobox_CS"/>
</dbReference>
<evidence type="ECO:0000256" key="4">
    <source>
        <dbReference type="ARBA" id="ARBA00023155"/>
    </source>
</evidence>
<keyword evidence="5 6" id="KW-0539">Nucleus</keyword>
<comment type="subcellular location">
    <subcellularLocation>
        <location evidence="1 6 7">Nucleus</location>
    </subcellularLocation>
</comment>
<organism evidence="10">
    <name type="scientific">Culex pipiens</name>
    <name type="common">House mosquito</name>
    <dbReference type="NCBI Taxonomy" id="7175"/>
    <lineage>
        <taxon>Eukaryota</taxon>
        <taxon>Metazoa</taxon>
        <taxon>Ecdysozoa</taxon>
        <taxon>Arthropoda</taxon>
        <taxon>Hexapoda</taxon>
        <taxon>Insecta</taxon>
        <taxon>Pterygota</taxon>
        <taxon>Neoptera</taxon>
        <taxon>Endopterygota</taxon>
        <taxon>Diptera</taxon>
        <taxon>Nematocera</taxon>
        <taxon>Culicoidea</taxon>
        <taxon>Culicidae</taxon>
        <taxon>Culicinae</taxon>
        <taxon>Culicini</taxon>
        <taxon>Culex</taxon>
        <taxon>Culex</taxon>
    </lineage>
</organism>
<dbReference type="SMART" id="SM00389">
    <property type="entry name" value="HOX"/>
    <property type="match status" value="1"/>
</dbReference>
<dbReference type="InterPro" id="IPR000047">
    <property type="entry name" value="HTH_motif"/>
</dbReference>
<dbReference type="SUPFAM" id="SSF46689">
    <property type="entry name" value="Homeodomain-like"/>
    <property type="match status" value="1"/>
</dbReference>
<accession>A0A8D8BWP7</accession>
<evidence type="ECO:0000256" key="5">
    <source>
        <dbReference type="ARBA" id="ARBA00023242"/>
    </source>
</evidence>
<dbReference type="PANTHER" id="PTHR24329">
    <property type="entry name" value="HOMEOBOX PROTEIN ARISTALESS"/>
    <property type="match status" value="1"/>
</dbReference>
<dbReference type="PRINTS" id="PR00031">
    <property type="entry name" value="HTHREPRESSR"/>
</dbReference>
<name>A0A8D8BWP7_CULPI</name>
<feature type="compositionally biased region" description="Polar residues" evidence="8">
    <location>
        <begin position="88"/>
        <end position="106"/>
    </location>
</feature>
<dbReference type="CDD" id="cd00086">
    <property type="entry name" value="homeodomain"/>
    <property type="match status" value="1"/>
</dbReference>
<feature type="region of interest" description="Disordered" evidence="8">
    <location>
        <begin position="83"/>
        <end position="106"/>
    </location>
</feature>
<keyword evidence="2" id="KW-0217">Developmental protein</keyword>
<dbReference type="GO" id="GO:0000977">
    <property type="term" value="F:RNA polymerase II transcription regulatory region sequence-specific DNA binding"/>
    <property type="evidence" value="ECO:0007669"/>
    <property type="project" value="TreeGrafter"/>
</dbReference>
<evidence type="ECO:0000256" key="2">
    <source>
        <dbReference type="ARBA" id="ARBA00022473"/>
    </source>
</evidence>
<dbReference type="PANTHER" id="PTHR24329:SF543">
    <property type="entry name" value="FI01017P-RELATED"/>
    <property type="match status" value="1"/>
</dbReference>
<proteinExistence type="predicted"/>
<dbReference type="InterPro" id="IPR009057">
    <property type="entry name" value="Homeodomain-like_sf"/>
</dbReference>
<dbReference type="InterPro" id="IPR001356">
    <property type="entry name" value="HD"/>
</dbReference>
<dbReference type="GO" id="GO:0005634">
    <property type="term" value="C:nucleus"/>
    <property type="evidence" value="ECO:0007669"/>
    <property type="project" value="UniProtKB-SubCell"/>
</dbReference>
<protein>
    <submittedName>
        <fullName evidence="10">Homeobox protein aristaless</fullName>
    </submittedName>
</protein>
<evidence type="ECO:0000256" key="6">
    <source>
        <dbReference type="PROSITE-ProRule" id="PRU00108"/>
    </source>
</evidence>
<dbReference type="FunFam" id="1.10.10.60:FF:000066">
    <property type="entry name" value="Paired mesoderm homeobox protein 1"/>
    <property type="match status" value="1"/>
</dbReference>
<keyword evidence="4 6" id="KW-0371">Homeobox</keyword>
<evidence type="ECO:0000313" key="10">
    <source>
        <dbReference type="EMBL" id="CAG6483233.1"/>
    </source>
</evidence>
<dbReference type="InterPro" id="IPR050649">
    <property type="entry name" value="Paired_Homeobox_TFs"/>
</dbReference>
<evidence type="ECO:0000256" key="7">
    <source>
        <dbReference type="RuleBase" id="RU000682"/>
    </source>
</evidence>
<evidence type="ECO:0000256" key="3">
    <source>
        <dbReference type="ARBA" id="ARBA00023125"/>
    </source>
</evidence>
<feature type="domain" description="Homeobox" evidence="9">
    <location>
        <begin position="111"/>
        <end position="171"/>
    </location>
</feature>
<dbReference type="PROSITE" id="PS00027">
    <property type="entry name" value="HOMEOBOX_1"/>
    <property type="match status" value="1"/>
</dbReference>
<reference evidence="10" key="1">
    <citation type="submission" date="2021-05" db="EMBL/GenBank/DDBJ databases">
        <authorList>
            <person name="Alioto T."/>
            <person name="Alioto T."/>
            <person name="Gomez Garrido J."/>
        </authorList>
    </citation>
    <scope>NUCLEOTIDE SEQUENCE</scope>
</reference>
<dbReference type="PROSITE" id="PS50071">
    <property type="entry name" value="HOMEOBOX_2"/>
    <property type="match status" value="1"/>
</dbReference>